<evidence type="ECO:0000313" key="2">
    <source>
        <dbReference type="EMBL" id="BDG61761.1"/>
    </source>
</evidence>
<organism evidence="2 3">
    <name type="scientific">Caldinitratiruptor microaerophilus</name>
    <dbReference type="NCBI Taxonomy" id="671077"/>
    <lineage>
        <taxon>Bacteria</taxon>
        <taxon>Bacillati</taxon>
        <taxon>Bacillota</taxon>
        <taxon>Clostridia</taxon>
        <taxon>Eubacteriales</taxon>
        <taxon>Symbiobacteriaceae</taxon>
        <taxon>Caldinitratiruptor</taxon>
    </lineage>
</organism>
<dbReference type="SUPFAM" id="SSF53300">
    <property type="entry name" value="vWA-like"/>
    <property type="match status" value="1"/>
</dbReference>
<feature type="compositionally biased region" description="Low complexity" evidence="1">
    <location>
        <begin position="58"/>
        <end position="68"/>
    </location>
</feature>
<dbReference type="InterPro" id="IPR036465">
    <property type="entry name" value="vWFA_dom_sf"/>
</dbReference>
<evidence type="ECO:0008006" key="4">
    <source>
        <dbReference type="Google" id="ProtNLM"/>
    </source>
</evidence>
<dbReference type="KEGG" id="cmic:caldi_28510"/>
<dbReference type="AlphaFoldDB" id="A0AA35G958"/>
<feature type="compositionally biased region" description="Low complexity" evidence="1">
    <location>
        <begin position="112"/>
        <end position="134"/>
    </location>
</feature>
<keyword evidence="3" id="KW-1185">Reference proteome</keyword>
<sequence length="444" mass="49070">MIAAWPGRIAASWARLRELLALLALYLGSALRLLRFLLRPADPNNLFLVAAPGRPSAGAAAADATGRTAGPGGGESPHADSPHGAAHRAVPGERTLVPMSVGTRRRTLLWAGPGHARADRPAAAPGSRASPGSRVETVVQEVNRRFSLQEVLEQELRRLRPLQAEELPRLVERLARRWLSPGETFRPVERRTRLDVQETLRRNIPRYGGHVLTFYWARRELPVPRRVHPARVLVIGDVSHSMHRYTSVALYFFHLLGFWFDVDSYVFSEHATRATPFLRRAGTFEERVSALARAATSWNAGTRLGTSLEEIRAQATVDPHTHVVIATDGKVSLGRGEYEKIETQMAWLRARAREIVIMTPDPALGARGRASRAATGPPRAAQAPLRAVGSLRSGLIELPIYDLGEVWQTVVGRYAGRIYHVRTVQDLVDMCEDLYRSTAAPAEV</sequence>
<name>A0AA35G958_9FIRM</name>
<dbReference type="PANTHER" id="PTHR39338:SF6">
    <property type="entry name" value="BLL5662 PROTEIN"/>
    <property type="match status" value="1"/>
</dbReference>
<protein>
    <recommendedName>
        <fullName evidence="4">VWA domain-containing protein</fullName>
    </recommendedName>
</protein>
<proteinExistence type="predicted"/>
<dbReference type="Pfam" id="PF05762">
    <property type="entry name" value="VWA_CoxE"/>
    <property type="match status" value="1"/>
</dbReference>
<gene>
    <name evidence="2" type="ORF">caldi_28510</name>
</gene>
<evidence type="ECO:0000313" key="3">
    <source>
        <dbReference type="Proteomes" id="UP001163687"/>
    </source>
</evidence>
<feature type="region of interest" description="Disordered" evidence="1">
    <location>
        <begin position="112"/>
        <end position="135"/>
    </location>
</feature>
<accession>A0AA35G958</accession>
<dbReference type="CDD" id="cd00198">
    <property type="entry name" value="vWFA"/>
    <property type="match status" value="1"/>
</dbReference>
<feature type="region of interest" description="Disordered" evidence="1">
    <location>
        <begin position="58"/>
        <end position="97"/>
    </location>
</feature>
<dbReference type="Proteomes" id="UP001163687">
    <property type="component" value="Chromosome"/>
</dbReference>
<dbReference type="EMBL" id="AP025628">
    <property type="protein sequence ID" value="BDG61761.1"/>
    <property type="molecule type" value="Genomic_DNA"/>
</dbReference>
<evidence type="ECO:0000256" key="1">
    <source>
        <dbReference type="SAM" id="MobiDB-lite"/>
    </source>
</evidence>
<dbReference type="PANTHER" id="PTHR39338">
    <property type="entry name" value="BLL5662 PROTEIN-RELATED"/>
    <property type="match status" value="1"/>
</dbReference>
<reference evidence="2" key="1">
    <citation type="submission" date="2022-03" db="EMBL/GenBank/DDBJ databases">
        <title>Complete genome sequence of Caldinitratiruptor microaerophilus.</title>
        <authorList>
            <person name="Mukaiyama R."/>
            <person name="Nishiyama T."/>
            <person name="Ueda K."/>
        </authorList>
    </citation>
    <scope>NUCLEOTIDE SEQUENCE</scope>
    <source>
        <strain evidence="2">JCM 16183</strain>
    </source>
</reference>
<dbReference type="InterPro" id="IPR008912">
    <property type="entry name" value="Uncharacterised_CoxE"/>
</dbReference>